<reference evidence="1" key="1">
    <citation type="submission" date="2021-05" db="EMBL/GenBank/DDBJ databases">
        <title>Energy efficiency and biological interactions define the core microbiome of deep oligotrophic groundwater.</title>
        <authorList>
            <person name="Mehrshad M."/>
            <person name="Lopez-Fernandez M."/>
            <person name="Bell E."/>
            <person name="Bernier-Latmani R."/>
            <person name="Bertilsson S."/>
            <person name="Dopson M."/>
        </authorList>
    </citation>
    <scope>NUCLEOTIDE SEQUENCE</scope>
    <source>
        <strain evidence="1">Modern_marine.mb.64</strain>
    </source>
</reference>
<evidence type="ECO:0000313" key="2">
    <source>
        <dbReference type="Proteomes" id="UP000777784"/>
    </source>
</evidence>
<dbReference type="EMBL" id="JAHJDP010000023">
    <property type="protein sequence ID" value="MBU2690141.1"/>
    <property type="molecule type" value="Genomic_DNA"/>
</dbReference>
<evidence type="ECO:0000313" key="1">
    <source>
        <dbReference type="EMBL" id="MBU2690141.1"/>
    </source>
</evidence>
<proteinExistence type="predicted"/>
<gene>
    <name evidence="1" type="ORF">KJ970_04375</name>
</gene>
<sequence>MELHRQQCQKCNSYNMRNLLVRVPSKPQAVFVRCAECNEFVARYKLSDYYHHGKGAESYMRSHGSGAADSGRRILKEFSKVVGDAEKEFAEVMEQFKKEGKAE</sequence>
<protein>
    <submittedName>
        <fullName evidence="1">Uncharacterized protein</fullName>
    </submittedName>
</protein>
<accession>A0A948RT86</accession>
<name>A0A948RT86_UNCEI</name>
<dbReference type="AlphaFoldDB" id="A0A948RT86"/>
<dbReference type="Proteomes" id="UP000777784">
    <property type="component" value="Unassembled WGS sequence"/>
</dbReference>
<organism evidence="1 2">
    <name type="scientific">Eiseniibacteriota bacterium</name>
    <dbReference type="NCBI Taxonomy" id="2212470"/>
    <lineage>
        <taxon>Bacteria</taxon>
        <taxon>Candidatus Eiseniibacteriota</taxon>
    </lineage>
</organism>
<comment type="caution">
    <text evidence="1">The sequence shown here is derived from an EMBL/GenBank/DDBJ whole genome shotgun (WGS) entry which is preliminary data.</text>
</comment>